<dbReference type="InterPro" id="IPR000242">
    <property type="entry name" value="PTP_cat"/>
</dbReference>
<feature type="region of interest" description="Disordered" evidence="13">
    <location>
        <begin position="206"/>
        <end position="239"/>
    </location>
</feature>
<dbReference type="PANTHER" id="PTHR46957:SF2">
    <property type="entry name" value="RECEPTOR-TYPE TYROSINE-PROTEIN PHOSPHATASE BETA"/>
    <property type="match status" value="1"/>
</dbReference>
<dbReference type="Gene3D" id="3.90.190.10">
    <property type="entry name" value="Protein tyrosine phosphatase superfamily"/>
    <property type="match status" value="1"/>
</dbReference>
<feature type="domain" description="Fibronectin type-III" evidence="17">
    <location>
        <begin position="1525"/>
        <end position="1612"/>
    </location>
</feature>
<protein>
    <recommendedName>
        <fullName evidence="2">protein-tyrosine-phosphatase</fullName>
        <ecNumber evidence="2">3.1.3.48</ecNumber>
    </recommendedName>
</protein>
<feature type="compositionally biased region" description="Polar residues" evidence="13">
    <location>
        <begin position="206"/>
        <end position="227"/>
    </location>
</feature>
<dbReference type="Pfam" id="PF18861">
    <property type="entry name" value="PTP_tm"/>
    <property type="match status" value="1"/>
</dbReference>
<evidence type="ECO:0000256" key="3">
    <source>
        <dbReference type="ARBA" id="ARBA00022692"/>
    </source>
</evidence>
<evidence type="ECO:0000259" key="15">
    <source>
        <dbReference type="PROSITE" id="PS50055"/>
    </source>
</evidence>
<dbReference type="EMBL" id="QNUK01000432">
    <property type="protein sequence ID" value="KAF5893464.1"/>
    <property type="molecule type" value="Genomic_DNA"/>
</dbReference>
<dbReference type="Pfam" id="PF00102">
    <property type="entry name" value="Y_phosphatase"/>
    <property type="match status" value="1"/>
</dbReference>
<evidence type="ECO:0000256" key="9">
    <source>
        <dbReference type="ARBA" id="ARBA00023136"/>
    </source>
</evidence>
<feature type="domain" description="Fibronectin type-III" evidence="17">
    <location>
        <begin position="733"/>
        <end position="826"/>
    </location>
</feature>
<dbReference type="FunFam" id="3.90.190.10:FF:000009">
    <property type="entry name" value="Receptor-type tyrosine-protein phosphatase beta"/>
    <property type="match status" value="1"/>
</dbReference>
<dbReference type="InterPro" id="IPR050713">
    <property type="entry name" value="RTP_Phos/Ushers"/>
</dbReference>
<dbReference type="CDD" id="cd00063">
    <property type="entry name" value="FN3"/>
    <property type="match status" value="15"/>
</dbReference>
<keyword evidence="10" id="KW-0325">Glycoprotein</keyword>
<keyword evidence="18" id="KW-0675">Receptor</keyword>
<feature type="transmembrane region" description="Helical" evidence="14">
    <location>
        <begin position="2849"/>
        <end position="2874"/>
    </location>
</feature>
<comment type="subcellular location">
    <subcellularLocation>
        <location evidence="1">Membrane</location>
        <topology evidence="1">Single-pass type I membrane protein</topology>
    </subcellularLocation>
</comment>
<dbReference type="SUPFAM" id="SSF52799">
    <property type="entry name" value="(Phosphotyrosine protein) phosphatases II"/>
    <property type="match status" value="1"/>
</dbReference>
<evidence type="ECO:0000259" key="16">
    <source>
        <dbReference type="PROSITE" id="PS50056"/>
    </source>
</evidence>
<keyword evidence="7" id="KW-0904">Protein phosphatase</keyword>
<feature type="compositionally biased region" description="Low complexity" evidence="13">
    <location>
        <begin position="108"/>
        <end position="123"/>
    </location>
</feature>
<evidence type="ECO:0000256" key="4">
    <source>
        <dbReference type="ARBA" id="ARBA00022729"/>
    </source>
</evidence>
<feature type="domain" description="Fibronectin type-III" evidence="17">
    <location>
        <begin position="909"/>
        <end position="996"/>
    </location>
</feature>
<evidence type="ECO:0000259" key="17">
    <source>
        <dbReference type="PROSITE" id="PS50853"/>
    </source>
</evidence>
<evidence type="ECO:0000256" key="12">
    <source>
        <dbReference type="ARBA" id="ARBA00051722"/>
    </source>
</evidence>
<proteinExistence type="inferred from homology"/>
<feature type="domain" description="Fibronectin type-III" evidence="17">
    <location>
        <begin position="553"/>
        <end position="647"/>
    </location>
</feature>
<dbReference type="GO" id="GO:0001525">
    <property type="term" value="P:angiogenesis"/>
    <property type="evidence" value="ECO:0007669"/>
    <property type="project" value="TreeGrafter"/>
</dbReference>
<feature type="domain" description="Fibronectin type-III" evidence="17">
    <location>
        <begin position="2140"/>
        <end position="2240"/>
    </location>
</feature>
<feature type="domain" description="Fibronectin type-III" evidence="17">
    <location>
        <begin position="1613"/>
        <end position="1698"/>
    </location>
</feature>
<reference evidence="18" key="1">
    <citation type="submission" date="2020-07" db="EMBL/GenBank/DDBJ databases">
        <title>Clarias magur genome sequencing, assembly and annotation.</title>
        <authorList>
            <person name="Kushwaha B."/>
            <person name="Kumar R."/>
            <person name="Das P."/>
            <person name="Joshi C.G."/>
            <person name="Kumar D."/>
            <person name="Nagpure N.S."/>
            <person name="Pandey M."/>
            <person name="Agarwal S."/>
            <person name="Srivastava S."/>
            <person name="Singh M."/>
            <person name="Sahoo L."/>
            <person name="Jayasankar P."/>
            <person name="Meher P.K."/>
            <person name="Koringa P.G."/>
            <person name="Iquebal M.A."/>
            <person name="Das S.P."/>
            <person name="Bit A."/>
            <person name="Patnaik S."/>
            <person name="Patel N."/>
            <person name="Shah T.M."/>
            <person name="Hinsu A."/>
            <person name="Jena J.K."/>
        </authorList>
    </citation>
    <scope>NUCLEOTIDE SEQUENCE</scope>
    <source>
        <strain evidence="18">CIFAMagur01</strain>
        <tissue evidence="18">Testis</tissue>
    </source>
</reference>
<name>A0A8J4TMH9_CLAMG</name>
<dbReference type="InterPro" id="IPR003595">
    <property type="entry name" value="Tyr_Pase_cat"/>
</dbReference>
<gene>
    <name evidence="18" type="ORF">DAT39_016819</name>
</gene>
<evidence type="ECO:0000256" key="5">
    <source>
        <dbReference type="ARBA" id="ARBA00022737"/>
    </source>
</evidence>
<feature type="domain" description="Fibronectin type-III" evidence="17">
    <location>
        <begin position="2588"/>
        <end position="2679"/>
    </location>
</feature>
<organism evidence="18 19">
    <name type="scientific">Clarias magur</name>
    <name type="common">Asian catfish</name>
    <name type="synonym">Macropteronotus magur</name>
    <dbReference type="NCBI Taxonomy" id="1594786"/>
    <lineage>
        <taxon>Eukaryota</taxon>
        <taxon>Metazoa</taxon>
        <taxon>Chordata</taxon>
        <taxon>Craniata</taxon>
        <taxon>Vertebrata</taxon>
        <taxon>Euteleostomi</taxon>
        <taxon>Actinopterygii</taxon>
        <taxon>Neopterygii</taxon>
        <taxon>Teleostei</taxon>
        <taxon>Ostariophysi</taxon>
        <taxon>Siluriformes</taxon>
        <taxon>Clariidae</taxon>
        <taxon>Clarias</taxon>
    </lineage>
</organism>
<evidence type="ECO:0000256" key="13">
    <source>
        <dbReference type="SAM" id="MobiDB-lite"/>
    </source>
</evidence>
<dbReference type="GO" id="GO:0043235">
    <property type="term" value="C:receptor complex"/>
    <property type="evidence" value="ECO:0007669"/>
    <property type="project" value="TreeGrafter"/>
</dbReference>
<dbReference type="InterPro" id="IPR016130">
    <property type="entry name" value="Tyr_Pase_AS"/>
</dbReference>
<keyword evidence="9 14" id="KW-0472">Membrane</keyword>
<dbReference type="PRINTS" id="PR00700">
    <property type="entry name" value="PRTYPHPHTASE"/>
</dbReference>
<dbReference type="GO" id="GO:0016020">
    <property type="term" value="C:membrane"/>
    <property type="evidence" value="ECO:0007669"/>
    <property type="project" value="UniProtKB-SubCell"/>
</dbReference>
<dbReference type="PROSITE" id="PS50056">
    <property type="entry name" value="TYR_PHOSPHATASE_2"/>
    <property type="match status" value="1"/>
</dbReference>
<dbReference type="InterPro" id="IPR013783">
    <property type="entry name" value="Ig-like_fold"/>
</dbReference>
<dbReference type="PANTHER" id="PTHR46957">
    <property type="entry name" value="CYTOKINE RECEPTOR"/>
    <property type="match status" value="1"/>
</dbReference>
<dbReference type="Proteomes" id="UP000727407">
    <property type="component" value="Unassembled WGS sequence"/>
</dbReference>
<dbReference type="SMART" id="SM00060">
    <property type="entry name" value="FN3"/>
    <property type="match status" value="25"/>
</dbReference>
<dbReference type="PROSITE" id="PS00383">
    <property type="entry name" value="TYR_PHOSPHATASE_1"/>
    <property type="match status" value="1"/>
</dbReference>
<feature type="domain" description="Fibronectin type-III" evidence="17">
    <location>
        <begin position="1876"/>
        <end position="1966"/>
    </location>
</feature>
<feature type="domain" description="Tyrosine specific protein phosphatases" evidence="16">
    <location>
        <begin position="3108"/>
        <end position="3184"/>
    </location>
</feature>
<dbReference type="Pfam" id="PF00041">
    <property type="entry name" value="fn3"/>
    <property type="match status" value="24"/>
</dbReference>
<dbReference type="OrthoDB" id="10057517at2759"/>
<accession>A0A8J4TMH9</accession>
<keyword evidence="8 14" id="KW-1133">Transmembrane helix</keyword>
<feature type="region of interest" description="Disordered" evidence="13">
    <location>
        <begin position="143"/>
        <end position="192"/>
    </location>
</feature>
<dbReference type="SMART" id="SM00404">
    <property type="entry name" value="PTPc_motif"/>
    <property type="match status" value="1"/>
</dbReference>
<feature type="region of interest" description="Disordered" evidence="13">
    <location>
        <begin position="103"/>
        <end position="123"/>
    </location>
</feature>
<feature type="non-terminal residue" evidence="18">
    <location>
        <position position="1"/>
    </location>
</feature>
<feature type="compositionally biased region" description="Polar residues" evidence="13">
    <location>
        <begin position="154"/>
        <end position="165"/>
    </location>
</feature>
<evidence type="ECO:0000256" key="6">
    <source>
        <dbReference type="ARBA" id="ARBA00022801"/>
    </source>
</evidence>
<comment type="similarity">
    <text evidence="11">Belongs to the protein-tyrosine phosphatase family. Receptor class 3 subfamily.</text>
</comment>
<feature type="domain" description="Fibronectin type-III" evidence="17">
    <location>
        <begin position="997"/>
        <end position="1090"/>
    </location>
</feature>
<feature type="domain" description="Fibronectin type-III" evidence="17">
    <location>
        <begin position="2494"/>
        <end position="2587"/>
    </location>
</feature>
<dbReference type="InterPro" id="IPR000387">
    <property type="entry name" value="Tyr_Pase_dom"/>
</dbReference>
<dbReference type="GO" id="GO:0045296">
    <property type="term" value="F:cadherin binding"/>
    <property type="evidence" value="ECO:0007669"/>
    <property type="project" value="TreeGrafter"/>
</dbReference>
<dbReference type="SMART" id="SM00194">
    <property type="entry name" value="PTPc"/>
    <property type="match status" value="1"/>
</dbReference>
<dbReference type="EC" id="3.1.3.48" evidence="2"/>
<dbReference type="InterPro" id="IPR029021">
    <property type="entry name" value="Prot-tyrosine_phosphatase-like"/>
</dbReference>
<feature type="region of interest" description="Disordered" evidence="13">
    <location>
        <begin position="1"/>
        <end position="26"/>
    </location>
</feature>
<dbReference type="PROSITE" id="PS50853">
    <property type="entry name" value="FN3"/>
    <property type="match status" value="15"/>
</dbReference>
<keyword evidence="4" id="KW-0732">Signal</keyword>
<dbReference type="InterPro" id="IPR041201">
    <property type="entry name" value="PTPRJ_TM"/>
</dbReference>
<feature type="compositionally biased region" description="Polar residues" evidence="13">
    <location>
        <begin position="1"/>
        <end position="13"/>
    </location>
</feature>
<feature type="non-terminal residue" evidence="18">
    <location>
        <position position="3220"/>
    </location>
</feature>
<evidence type="ECO:0000256" key="2">
    <source>
        <dbReference type="ARBA" id="ARBA00013064"/>
    </source>
</evidence>
<evidence type="ECO:0000256" key="11">
    <source>
        <dbReference type="ARBA" id="ARBA00025789"/>
    </source>
</evidence>
<feature type="domain" description="Fibronectin type-III" evidence="17">
    <location>
        <begin position="2402"/>
        <end position="2493"/>
    </location>
</feature>
<dbReference type="PROSITE" id="PS50055">
    <property type="entry name" value="TYR_PHOSPHATASE_PTP"/>
    <property type="match status" value="1"/>
</dbReference>
<dbReference type="InterPro" id="IPR003961">
    <property type="entry name" value="FN3_dom"/>
</dbReference>
<dbReference type="Gene3D" id="2.60.40.10">
    <property type="entry name" value="Immunoglobulins"/>
    <property type="match status" value="24"/>
</dbReference>
<feature type="domain" description="Fibronectin type-III" evidence="17">
    <location>
        <begin position="1967"/>
        <end position="2054"/>
    </location>
</feature>
<keyword evidence="19" id="KW-1185">Reference proteome</keyword>
<keyword evidence="5" id="KW-0677">Repeat</keyword>
<evidence type="ECO:0000256" key="14">
    <source>
        <dbReference type="SAM" id="Phobius"/>
    </source>
</evidence>
<dbReference type="CDD" id="cd14617">
    <property type="entry name" value="R-PTPc-B"/>
    <property type="match status" value="1"/>
</dbReference>
<comment type="caution">
    <text evidence="18">The sequence shown here is derived from an EMBL/GenBank/DDBJ whole genome shotgun (WGS) entry which is preliminary data.</text>
</comment>
<dbReference type="InterPro" id="IPR036116">
    <property type="entry name" value="FN3_sf"/>
</dbReference>
<evidence type="ECO:0000256" key="10">
    <source>
        <dbReference type="ARBA" id="ARBA00023180"/>
    </source>
</evidence>
<evidence type="ECO:0000313" key="18">
    <source>
        <dbReference type="EMBL" id="KAF5893464.1"/>
    </source>
</evidence>
<dbReference type="GO" id="GO:0004725">
    <property type="term" value="F:protein tyrosine phosphatase activity"/>
    <property type="evidence" value="ECO:0007669"/>
    <property type="project" value="UniProtKB-EC"/>
</dbReference>
<keyword evidence="6" id="KW-0378">Hydrolase</keyword>
<comment type="catalytic activity">
    <reaction evidence="12">
        <text>O-phospho-L-tyrosyl-[protein] + H2O = L-tyrosyl-[protein] + phosphate</text>
        <dbReference type="Rhea" id="RHEA:10684"/>
        <dbReference type="Rhea" id="RHEA-COMP:10136"/>
        <dbReference type="Rhea" id="RHEA-COMP:20101"/>
        <dbReference type="ChEBI" id="CHEBI:15377"/>
        <dbReference type="ChEBI" id="CHEBI:43474"/>
        <dbReference type="ChEBI" id="CHEBI:46858"/>
        <dbReference type="ChEBI" id="CHEBI:61978"/>
        <dbReference type="EC" id="3.1.3.48"/>
    </reaction>
</comment>
<feature type="domain" description="Fibronectin type-III" evidence="17">
    <location>
        <begin position="1170"/>
        <end position="1261"/>
    </location>
</feature>
<evidence type="ECO:0000313" key="19">
    <source>
        <dbReference type="Proteomes" id="UP000727407"/>
    </source>
</evidence>
<feature type="domain" description="Fibronectin type-III" evidence="17">
    <location>
        <begin position="1346"/>
        <end position="1437"/>
    </location>
</feature>
<dbReference type="FunFam" id="2.60.40.10:FF:000369">
    <property type="entry name" value="Protein tyrosine phosphatase, receptor type B"/>
    <property type="match status" value="18"/>
</dbReference>
<sequence>PSTVTIPVTSRNTVRPRTKRTGSSGSFRKDILTHTAESGLLNMEKQEDEVSVTHLPSEMRNVSAVSNFLKDTSMSTSLNPTERRISMTSLPAVKETIQFRFQTAPNPSKSSNASSSSSSHSSTASTVLSTSISSTQVLLASKTLKPVKHKKTQPRTTGSRRSVTLQAVPRKTQAPSTRTSPTTAHRVSTAAPTVSEALSESTFTAALTPSPQTTTTAPEYQTSTIFTTDPVPTGAPTTNVHESIRTTTSKSVLTPRPISMVPAATATSYVITAAPYTTTPRATSAPTTTVNTLATITTATIATIPVTKSSSSNTISPINKARRVATSTPAISIALNTTLPKTAPFTTATEEPTIAPITTTNDTTIFASIITTSVASAPITTSSEIITTAPINTATEPNTTAVITITNETTTVAPIMSIRTTKATTIAESRTTELPTTTTPIATVTHTTFSTSSTPLLETTEKGVRCVVNQSEAISNTVSSVIKFRSAGQVCVFTLINHETGAQLTNCTQIQIHSDRFTCEVSDLQPGTVYHFGIISQTDGELFNISLQTDPAQPTGLQITPDYSPGPGLWIKWLRSSGHVERYELVLSNTEERRRKEEKKNISGSAETHCSFTNLIPGTRYTIHLVAKSGNRTSPAATGNAVIAPSAVSSLRVSASSTNISISWQPGSGHSEAFWVMLSHEDTLIRNLTFKSTVTSCTLEDLSPGTLYTVTVVTEAFGKKQNATKDIQTVPAPVTELKLENDGSEDSLNTSWTPAKGEVDEYLIILTSSSSFTEQKYVLPNTSHWLFKGLTPGRAYQVSVRTKSGNLNTEAKARGRTVPARVTELKLENDGSGDSLNTSWTPAKGEVDEYLIILTSSPSFTEQKYVLPNTSHWLFKGLTPGRAYQVSVRTKSGNLSTEAKATGRTVPAPVTELKLENDGSGDSLNTSWTPAKGEVDEYLIILTSSPSFTEQKYVLPNTSHWLFKGLTPGRAYQVSVRTKSGNLSTEAKATGRTVPAPVTELKLENDGSGDSLNTSWTPAKGEVDEYLIILTSSPSFTEQKYVLPNTSHWLFKGLTPGRAYQVSVRTKSGNLNIEAKARGRTVPARVTELKLENDGSGDSLNTSWTPAKGEVDEYLIILTSTSSFTEQKYVLPNTSHWLFKGLTPGRAYQVSVRTKSGNLSTEAKATGRTVPASVTELKLGNDGSEDSLNTSWTRAKGKVDKYLITLTSSSSFTEQKYVLPNTSHWLFKGLTPGRAYQVSVRTKSGNLSIEAKATGRTVPAPVTQLKLENDGGGDSLNISWMRAKGEVDEYLIILTSTSSFTEQKYVLPNTSHWLFKGLTPGQAYQVSVRTKSGNLSTEAKARGRTVPARVTELKLENDGNEDSLNTSWTPAKGEVDEYLIILTSSPSFTEQKYVLPNTSHWLFKGLTPGRAYQVSVRTKSGNLSIEAKTTGRTVPAPVTELKLENDGSGDSLNTSWTAAKGEVDEYLIVLTSSSSFTEKKYVLPNTSHWLFKGLTPGRAYQVSVRTKSGNLSIEAKATGRTVPAPVTELKLENDGSGDSLNITWTPAKGEVDEYLIILTSSPSFTEQKYVLPNTSHWLFKGLTPGRAYQVSVRTKSGNLSTEAKATGRTVPAPVTELKLENDGSEDSLNTSWTPAKGEVGEYLIILTSSSSSTEQNAVILPNMSHWLFKGLTPGRAYQVSVRTKSGNLSTEVKATGRTAPGHVRELLVHHSDESSVSVQWRPPKGEWEKYTVYLTDVGGEMTKRQTLSRKINQCIFHNLTSGKQYNINVETHSGNLNSSTSIITHTTPASVRQLNVSNEGMTESLRVSWTKAEGDVDLYRILLIKNSVVIRNDSVTAQQTSHSFRMLNSGTPYRVVVISMKNGVSSKQMVSAGCTVPAAVNGVSVSNNGRTDFLSVWWRPAQGEVDKYTVTLSHLGNIIHTHTVPKSSSECVFSSLVSGRLYNISVNTHSGVYTNRTVVQERTQPSPVLTPSVTHMARDDSLKVYWRRPTGDFDFYQIVVKHNNMIRHNTTVTDSQDECVFTDLIPGRLYTVIITTWSGKYEASVSTHGRTLPGGVRNLTLLSQGTEKLGVAWEPAVGDVDHYEVQIVFNDIKVFHPVTLSSSTTQHVLSLLTPGRLYKITVSTFSGPNLSTCFIEGRTVPSKVKNIHVSNVEETSGLRVSWTPSQGDVDSYCIFLIGPDAIMETRPIPKHVHDITFNSLQPGEQYSILVQSISGNLRNNNTVTARTVPSPVESVHVDSDVSLSSVCVRWSAGRGVCDGFEVLLQDERGMLLRNVTLPPVSLQHEFTQLTPGKKYLILIHSLSGRIQSRVAVTSTRTLPAPVTDLSVLSRSSSSLSLGWSRPEGDFDNLVVSLNGTSNLFLRGSTIRSWSFSSLIPGTEYKATVMTKSANLNNSNTIHARTVPAAVSSVSVETGNWTDTLFVSWKPAEGEVSGYTVTLHHSNQSKPVMKELSANATQLEFRDLIPGRLYFTTITTHSANLSNTTTSRARTAPKPPSSFSYGGVNNTSVEVKWAGPDGSDYDDFDLTWSPDDRLSVIVQHQNTSSNSRQLNGLYPGRLYTLRLRTVSSIGGHATFSQHIYTHIRTKPERVPNLHCRPENSTAVSCLWSLPQSDYDSYQVNCFHQDSGALVISSRMPGNSTGYYIANLEPYKHYSISIRVISDNVSSEAAEDSAITMIDRPPMPPLSIRVSKSTAHITKSSIFFRFNCSWFSDAHGAVQFFSIIVAESEESDNVQPEQRHPLPSYRDYINNASVKIYQTRYFPSRCDDGLDDSTHTFNITLGSGTGALGGKCENTPTHTLGMDTERSIYCDGPLKPNTAYRISVRAFTQLSPPLFRDAFLSHPLVTDPEPLVGVIEGVSAGLFLIVSVVGIIIILICRHKSRKVVHEPMVRMSVRRERTSSVSRGRGNRCISSPINILNFEVHLSKLQADSNYLLSQEYENLKEVGRNQPLDTALLPENRGKNRYNNILPYDSTRVKLSCVDDDPSSDYINASYIPGNNFRREYIATQGPLPGTKDDFWKMVWEQNVHNIVMVTQCVEKGRVKCDHYWPFDQDPLYYGDLIVRMQSESVLPEWTIREFKICTEDQLNYCRTVRQFHYTVWPDHGVPESTQSLVQFVRTVRDYINRTPGSGPSIIHCSAGVGRTGTFIVLDRVLQQLNTKDTVDIYGAVFDLRLHRSHMVQTESQYMYLHQCVRDVLRARKLRSEQENSMYPVYENVAPDNHW</sequence>
<keyword evidence="3 14" id="KW-0812">Transmembrane</keyword>
<evidence type="ECO:0000256" key="8">
    <source>
        <dbReference type="ARBA" id="ARBA00022989"/>
    </source>
</evidence>
<feature type="domain" description="Tyrosine-protein phosphatase" evidence="15">
    <location>
        <begin position="2933"/>
        <end position="3193"/>
    </location>
</feature>
<evidence type="ECO:0000256" key="7">
    <source>
        <dbReference type="ARBA" id="ARBA00022912"/>
    </source>
</evidence>
<evidence type="ECO:0000256" key="1">
    <source>
        <dbReference type="ARBA" id="ARBA00004479"/>
    </source>
</evidence>
<feature type="compositionally biased region" description="Polar residues" evidence="13">
    <location>
        <begin position="173"/>
        <end position="192"/>
    </location>
</feature>
<dbReference type="SUPFAM" id="SSF49265">
    <property type="entry name" value="Fibronectin type III"/>
    <property type="match status" value="22"/>
</dbReference>
<feature type="domain" description="Fibronectin type-III" evidence="17">
    <location>
        <begin position="1699"/>
        <end position="1790"/>
    </location>
</feature>